<name>A0A656A0F7_VIBCL</name>
<dbReference type="Pfam" id="PF03466">
    <property type="entry name" value="LysR_substrate"/>
    <property type="match status" value="1"/>
</dbReference>
<dbReference type="NCBIfam" id="NF009888">
    <property type="entry name" value="PRK13348.1"/>
    <property type="match status" value="1"/>
</dbReference>
<dbReference type="InterPro" id="IPR036390">
    <property type="entry name" value="WH_DNA-bd_sf"/>
</dbReference>
<dbReference type="Proteomes" id="UP000046067">
    <property type="component" value="Unassembled WGS sequence"/>
</dbReference>
<dbReference type="PANTHER" id="PTHR30579:SF2">
    <property type="entry name" value="HTH-TYPE TRANSCRIPTIONAL REGULATOR ARGP"/>
    <property type="match status" value="1"/>
</dbReference>
<evidence type="ECO:0000256" key="4">
    <source>
        <dbReference type="ARBA" id="ARBA00023163"/>
    </source>
</evidence>
<dbReference type="PROSITE" id="PS50931">
    <property type="entry name" value="HTH_LYSR"/>
    <property type="match status" value="1"/>
</dbReference>
<comment type="similarity">
    <text evidence="1">Belongs to the LysR transcriptional regulatory family.</text>
</comment>
<dbReference type="AlphaFoldDB" id="A0A656A0F7"/>
<dbReference type="Pfam" id="PF00126">
    <property type="entry name" value="HTH_1"/>
    <property type="match status" value="1"/>
</dbReference>
<keyword evidence="4" id="KW-0804">Transcription</keyword>
<feature type="domain" description="HTH lysR-type" evidence="5">
    <location>
        <begin position="1"/>
        <end position="59"/>
    </location>
</feature>
<dbReference type="Gene3D" id="3.40.190.290">
    <property type="match status" value="1"/>
</dbReference>
<keyword evidence="2" id="KW-0805">Transcription regulation</keyword>
<evidence type="ECO:0000313" key="6">
    <source>
        <dbReference type="EMBL" id="CSC85392.1"/>
    </source>
</evidence>
<evidence type="ECO:0000313" key="7">
    <source>
        <dbReference type="Proteomes" id="UP000046067"/>
    </source>
</evidence>
<dbReference type="NCBIfam" id="NF002964">
    <property type="entry name" value="PRK03635.1"/>
    <property type="match status" value="1"/>
</dbReference>
<dbReference type="InterPro" id="IPR000847">
    <property type="entry name" value="LysR_HTH_N"/>
</dbReference>
<gene>
    <name evidence="6" type="ORF">ERS013201_03741</name>
</gene>
<evidence type="ECO:0000259" key="5">
    <source>
        <dbReference type="PROSITE" id="PS50931"/>
    </source>
</evidence>
<dbReference type="GO" id="GO:0003700">
    <property type="term" value="F:DNA-binding transcription factor activity"/>
    <property type="evidence" value="ECO:0007669"/>
    <property type="project" value="InterPro"/>
</dbReference>
<keyword evidence="3" id="KW-0238">DNA-binding</keyword>
<organism evidence="6 7">
    <name type="scientific">Vibrio cholerae</name>
    <dbReference type="NCBI Taxonomy" id="666"/>
    <lineage>
        <taxon>Bacteria</taxon>
        <taxon>Pseudomonadati</taxon>
        <taxon>Pseudomonadota</taxon>
        <taxon>Gammaproteobacteria</taxon>
        <taxon>Vibrionales</taxon>
        <taxon>Vibrionaceae</taxon>
        <taxon>Vibrio</taxon>
    </lineage>
</organism>
<sequence>MSLLSPQVVAFIAVIEEGSFDRAAKRLSVTPSAISQRIKQLEDKMGQLLVVRQFPCKPTPSGEQLLSRVQQMALLESEVTADLLPDARSNIHSSTFSIAVNEDSLSTWLLKALAPLCRTYNYQFDIRVDNEDFTLEYLKNGHVIGALTCEARPLQGCVVHELGKMRYVAVATPALFERYFRHGLNVEAFQNSPMIDYDHKDFLQRRFIRTITGQEVLPRHVHYLPSATGIVEAALLEMGWCVTLEGFLGDKLETGQLIDLAPNTALYAPLYWQHVGIRSRVLSTITNALITESKQVLYF</sequence>
<dbReference type="InterPro" id="IPR050176">
    <property type="entry name" value="LTTR"/>
</dbReference>
<protein>
    <submittedName>
        <fullName evidence="6">Chromosome replication initiation inhibitor protein</fullName>
    </submittedName>
</protein>
<dbReference type="GO" id="GO:0003677">
    <property type="term" value="F:DNA binding"/>
    <property type="evidence" value="ECO:0007669"/>
    <property type="project" value="UniProtKB-KW"/>
</dbReference>
<dbReference type="PANTHER" id="PTHR30579">
    <property type="entry name" value="TRANSCRIPTIONAL REGULATOR"/>
    <property type="match status" value="1"/>
</dbReference>
<dbReference type="SUPFAM" id="SSF46785">
    <property type="entry name" value="Winged helix' DNA-binding domain"/>
    <property type="match status" value="1"/>
</dbReference>
<dbReference type="InterPro" id="IPR036388">
    <property type="entry name" value="WH-like_DNA-bd_sf"/>
</dbReference>
<evidence type="ECO:0000256" key="2">
    <source>
        <dbReference type="ARBA" id="ARBA00023015"/>
    </source>
</evidence>
<dbReference type="InterPro" id="IPR017685">
    <property type="entry name" value="ArgP"/>
</dbReference>
<dbReference type="RefSeq" id="WP_053034752.1">
    <property type="nucleotide sequence ID" value="NZ_CWSL01000019.1"/>
</dbReference>
<dbReference type="PRINTS" id="PR00039">
    <property type="entry name" value="HTHLYSR"/>
</dbReference>
<dbReference type="NCBIfam" id="TIGR03298">
    <property type="entry name" value="argP"/>
    <property type="match status" value="1"/>
</dbReference>
<accession>A0A656A0F7</accession>
<reference evidence="6 7" key="1">
    <citation type="submission" date="2015-07" db="EMBL/GenBank/DDBJ databases">
        <authorList>
            <consortium name="Pathogen Informatics"/>
        </authorList>
    </citation>
    <scope>NUCLEOTIDE SEQUENCE [LARGE SCALE GENOMIC DNA]</scope>
    <source>
        <strain evidence="6 7">A325</strain>
    </source>
</reference>
<dbReference type="EMBL" id="CWQJ01000040">
    <property type="protein sequence ID" value="CSC85392.1"/>
    <property type="molecule type" value="Genomic_DNA"/>
</dbReference>
<dbReference type="InterPro" id="IPR005119">
    <property type="entry name" value="LysR_subst-bd"/>
</dbReference>
<evidence type="ECO:0000256" key="1">
    <source>
        <dbReference type="ARBA" id="ARBA00009437"/>
    </source>
</evidence>
<evidence type="ECO:0000256" key="3">
    <source>
        <dbReference type="ARBA" id="ARBA00023125"/>
    </source>
</evidence>
<dbReference type="SUPFAM" id="SSF53850">
    <property type="entry name" value="Periplasmic binding protein-like II"/>
    <property type="match status" value="1"/>
</dbReference>
<proteinExistence type="inferred from homology"/>
<dbReference type="Gene3D" id="1.10.10.10">
    <property type="entry name" value="Winged helix-like DNA-binding domain superfamily/Winged helix DNA-binding domain"/>
    <property type="match status" value="1"/>
</dbReference>